<keyword evidence="2" id="KW-1133">Transmembrane helix</keyword>
<keyword evidence="2" id="KW-0472">Membrane</keyword>
<dbReference type="RefSeq" id="WP_345602780.1">
    <property type="nucleotide sequence ID" value="NZ_BAABKQ010000001.1"/>
</dbReference>
<organism evidence="3 4">
    <name type="scientific">Tomitella cavernea</name>
    <dbReference type="NCBI Taxonomy" id="1387982"/>
    <lineage>
        <taxon>Bacteria</taxon>
        <taxon>Bacillati</taxon>
        <taxon>Actinomycetota</taxon>
        <taxon>Actinomycetes</taxon>
        <taxon>Mycobacteriales</taxon>
        <taxon>Tomitella</taxon>
    </lineage>
</organism>
<accession>A0ABP9CZ87</accession>
<feature type="compositionally biased region" description="Low complexity" evidence="1">
    <location>
        <begin position="270"/>
        <end position="289"/>
    </location>
</feature>
<feature type="region of interest" description="Disordered" evidence="1">
    <location>
        <begin position="436"/>
        <end position="464"/>
    </location>
</feature>
<protein>
    <submittedName>
        <fullName evidence="3">Uncharacterized protein</fullName>
    </submittedName>
</protein>
<keyword evidence="2" id="KW-0812">Transmembrane</keyword>
<evidence type="ECO:0000313" key="4">
    <source>
        <dbReference type="Proteomes" id="UP001500839"/>
    </source>
</evidence>
<dbReference type="EMBL" id="BAABKQ010000001">
    <property type="protein sequence ID" value="GAA4822173.1"/>
    <property type="molecule type" value="Genomic_DNA"/>
</dbReference>
<feature type="transmembrane region" description="Helical" evidence="2">
    <location>
        <begin position="338"/>
        <end position="358"/>
    </location>
</feature>
<reference evidence="4" key="1">
    <citation type="journal article" date="2019" name="Int. J. Syst. Evol. Microbiol.">
        <title>The Global Catalogue of Microorganisms (GCM) 10K type strain sequencing project: providing services to taxonomists for standard genome sequencing and annotation.</title>
        <authorList>
            <consortium name="The Broad Institute Genomics Platform"/>
            <consortium name="The Broad Institute Genome Sequencing Center for Infectious Disease"/>
            <person name="Wu L."/>
            <person name="Ma J."/>
        </authorList>
    </citation>
    <scope>NUCLEOTIDE SEQUENCE [LARGE SCALE GENOMIC DNA]</scope>
    <source>
        <strain evidence="4">JCM 18542</strain>
    </source>
</reference>
<dbReference type="Proteomes" id="UP001500839">
    <property type="component" value="Unassembled WGS sequence"/>
</dbReference>
<evidence type="ECO:0000313" key="3">
    <source>
        <dbReference type="EMBL" id="GAA4822173.1"/>
    </source>
</evidence>
<gene>
    <name evidence="3" type="ORF">GCM10023353_33250</name>
</gene>
<evidence type="ECO:0000256" key="1">
    <source>
        <dbReference type="SAM" id="MobiDB-lite"/>
    </source>
</evidence>
<comment type="caution">
    <text evidence="3">The sequence shown here is derived from an EMBL/GenBank/DDBJ whole genome shotgun (WGS) entry which is preliminary data.</text>
</comment>
<proteinExistence type="predicted"/>
<evidence type="ECO:0000256" key="2">
    <source>
        <dbReference type="SAM" id="Phobius"/>
    </source>
</evidence>
<feature type="region of interest" description="Disordered" evidence="1">
    <location>
        <begin position="270"/>
        <end position="300"/>
    </location>
</feature>
<feature type="transmembrane region" description="Helical" evidence="2">
    <location>
        <begin position="307"/>
        <end position="326"/>
    </location>
</feature>
<name>A0ABP9CZ87_9ACTN</name>
<sequence length="464" mass="48143">MGERDSSAGTSAGGVRVFAVPGTPVPRRLFASARGIAPGGSGAVAIVLPGRVPLGVDELDLVDRAAAPRSAVVFVLTGPAPTGLGAGAGLDEAARRQRALLAEFAPGYEQCPIVSAATPEDEMRAVLAGAQRAAAAGDPDDELTADRAAADSARRHRIAERAGAAARRESSSLRRHRRTLAARRAELRTTESLPARMATLRTGLSRARVELGHEVAARSRKAAADVREELDVADRDQVGGYPSVLGRRLAAMGDEFAALVEQRIAAAVPASPAAPGSPAAPDSPAAAPRPLLPAPPGRRRRATEDRLMILMGASGGLGIGRLVTAGPLAGGLVGDGPWAALAWPVTLVLGGLVAWWIVRARAHLGARARTRQWANETIAEFRAGWEQHVAHRVLDAESAAARAAGEAHARETREVDERLADIDGRLARVHGRLPVPVDDRAQGAGRGSTVAAGHARGAARRGSR</sequence>
<keyword evidence="4" id="KW-1185">Reference proteome</keyword>